<dbReference type="Proteomes" id="UP000078397">
    <property type="component" value="Unassembled WGS sequence"/>
</dbReference>
<dbReference type="KEGG" id="pchm:VFPPC_13958"/>
<evidence type="ECO:0000259" key="2">
    <source>
        <dbReference type="Pfam" id="PF24883"/>
    </source>
</evidence>
<evidence type="ECO:0000313" key="4">
    <source>
        <dbReference type="EMBL" id="OAQ64867.1"/>
    </source>
</evidence>
<feature type="domain" description="DUF7791" evidence="3">
    <location>
        <begin position="561"/>
        <end position="677"/>
    </location>
</feature>
<sequence>MDPASAIGVASGILAFITVSIKVVKAGREVYHSIGDGGQENISRETIITEMTEFMNTLPAAGDRQLVREDQSLAELVGECRKIAEELLKMLQKMKAKDDKSTFSKLRAAIRQVSSQSELEGLEKRLDYCRGQLELHLNAKYFHQTKHILADLLSHTHANTSKLTELQTGFDQLKGVVVGSPSEDANEKLRQLLGIHQEALNMFYQDQILQSLRFPDMHGRYEMLHPADESTFRWILEDNPNTSNHDVPPEYDEMRHQSREKLANWLSSSEGLFHISGKLGSGKSTLMKYLYQNHRTKSALENWAGSKRLVLANFFFWKPGSPLQKSLAGLCRSILHSLLQSCPEFIPSALPEHWEKIKRLPLFARHDLEVSADQVQTALQKFIEDKRVYAENRCCLFIDGLDEYDQTPHCDHTAMVSLLHAWVATSHGNLKVCTSSREDNVFMNAFTEDCRLRIHELTLYDMRGYVQDKLCGLPSSEAKEDLIVDISDNANGIFFWVALVVQAMRESIENGGDVNDLKDLLNSLPIGLEELFHHILTKLGEQKRIKAHETIIMLSALKAGNYPPLSLLAYSFYNDYKKDQRFAFRDDLVAGKHIDETLLKTRIELARKQLRANCGGLLESGLTLDVLEGGASIEYTHRSVPEYLERLRVQESAAAVSHKFDAIDAASSLLVAHIRLVDCFDPEAATRTCAGLAYLRITNRVDEEPFEFLEFLDSRVDESCWRRMEQAEEINFYLSATTFQCIHHRFHSGTRPAQIKCVEVYCPLWHALQLGFDAYVTWKLGKQAANSPFKRMLLAHVVLFQPESVAVPPWDCLFDNGVFSDTVVQYYFESPILSIDDYPGDLERLTEMTALHQFLINCFFLWCEFGQSTGLDSKREADWFGQVVEQFLNRDTSTIDFEASVKTKKNAWEQALIAEFTFKLQRGSRVVVGDAKAGIVDGISIKCPSWLFDIVKGRDDNLTCDREMHMSFRQFIEVVMPDNMDRLLSLLERNVSRLEPTIDDEVELGPLQNASEKENGPSKVTPSLFSEDETCMDIEASSAYWTAWCSKHADLIVAFALGE</sequence>
<keyword evidence="1" id="KW-0677">Repeat</keyword>
<name>A0A179FHI3_METCM</name>
<feature type="domain" description="Nephrocystin 3-like N-terminal" evidence="2">
    <location>
        <begin position="259"/>
        <end position="437"/>
    </location>
</feature>
<dbReference type="OrthoDB" id="443402at2759"/>
<evidence type="ECO:0000313" key="5">
    <source>
        <dbReference type="Proteomes" id="UP000078397"/>
    </source>
</evidence>
<reference evidence="4 5" key="1">
    <citation type="journal article" date="2016" name="PLoS Pathog.">
        <title>Biosynthesis of antibiotic leucinostatins in bio-control fungus Purpureocillium lilacinum and their inhibition on phytophthora revealed by genome mining.</title>
        <authorList>
            <person name="Wang G."/>
            <person name="Liu Z."/>
            <person name="Lin R."/>
            <person name="Li E."/>
            <person name="Mao Z."/>
            <person name="Ling J."/>
            <person name="Yang Y."/>
            <person name="Yin W.B."/>
            <person name="Xie B."/>
        </authorList>
    </citation>
    <scope>NUCLEOTIDE SEQUENCE [LARGE SCALE GENOMIC DNA]</scope>
    <source>
        <strain evidence="4">170</strain>
    </source>
</reference>
<gene>
    <name evidence="4" type="ORF">VFPPC_13958</name>
</gene>
<dbReference type="STRING" id="1380566.A0A179FHI3"/>
<dbReference type="PANTHER" id="PTHR10039:SF5">
    <property type="entry name" value="NACHT DOMAIN-CONTAINING PROTEIN"/>
    <property type="match status" value="1"/>
</dbReference>
<keyword evidence="5" id="KW-1185">Reference proteome</keyword>
<dbReference type="EMBL" id="LSBJ02000005">
    <property type="protein sequence ID" value="OAQ64867.1"/>
    <property type="molecule type" value="Genomic_DNA"/>
</dbReference>
<dbReference type="InterPro" id="IPR056884">
    <property type="entry name" value="NPHP3-like_N"/>
</dbReference>
<dbReference type="Pfam" id="PF24883">
    <property type="entry name" value="NPHP3_N"/>
    <property type="match status" value="1"/>
</dbReference>
<dbReference type="SUPFAM" id="SSF52540">
    <property type="entry name" value="P-loop containing nucleoside triphosphate hydrolases"/>
    <property type="match status" value="1"/>
</dbReference>
<organism evidence="4 5">
    <name type="scientific">Pochonia chlamydosporia 170</name>
    <dbReference type="NCBI Taxonomy" id="1380566"/>
    <lineage>
        <taxon>Eukaryota</taxon>
        <taxon>Fungi</taxon>
        <taxon>Dikarya</taxon>
        <taxon>Ascomycota</taxon>
        <taxon>Pezizomycotina</taxon>
        <taxon>Sordariomycetes</taxon>
        <taxon>Hypocreomycetidae</taxon>
        <taxon>Hypocreales</taxon>
        <taxon>Clavicipitaceae</taxon>
        <taxon>Pochonia</taxon>
    </lineage>
</organism>
<dbReference type="InterPro" id="IPR056693">
    <property type="entry name" value="DUF7791"/>
</dbReference>
<protein>
    <submittedName>
        <fullName evidence="4">P-loop containing nucleoside triphosphate hydrolase</fullName>
    </submittedName>
</protein>
<dbReference type="RefSeq" id="XP_018142181.1">
    <property type="nucleotide sequence ID" value="XM_018291730.1"/>
</dbReference>
<dbReference type="Pfam" id="PF25053">
    <property type="entry name" value="DUF7791"/>
    <property type="match status" value="1"/>
</dbReference>
<dbReference type="AlphaFoldDB" id="A0A179FHI3"/>
<evidence type="ECO:0000256" key="1">
    <source>
        <dbReference type="ARBA" id="ARBA00022737"/>
    </source>
</evidence>
<evidence type="ECO:0000259" key="3">
    <source>
        <dbReference type="Pfam" id="PF25053"/>
    </source>
</evidence>
<keyword evidence="4" id="KW-0378">Hydrolase</keyword>
<dbReference type="InterPro" id="IPR027417">
    <property type="entry name" value="P-loop_NTPase"/>
</dbReference>
<dbReference type="GeneID" id="28855724"/>
<dbReference type="PANTHER" id="PTHR10039">
    <property type="entry name" value="AMELOGENIN"/>
    <property type="match status" value="1"/>
</dbReference>
<dbReference type="GO" id="GO:0016787">
    <property type="term" value="F:hydrolase activity"/>
    <property type="evidence" value="ECO:0007669"/>
    <property type="project" value="UniProtKB-KW"/>
</dbReference>
<proteinExistence type="predicted"/>
<accession>A0A179FHI3</accession>
<comment type="caution">
    <text evidence="4">The sequence shown here is derived from an EMBL/GenBank/DDBJ whole genome shotgun (WGS) entry which is preliminary data.</text>
</comment>
<dbReference type="Gene3D" id="3.40.50.300">
    <property type="entry name" value="P-loop containing nucleotide triphosphate hydrolases"/>
    <property type="match status" value="1"/>
</dbReference>